<accession>A0ABP7WBP3</accession>
<evidence type="ECO:0000313" key="2">
    <source>
        <dbReference type="EMBL" id="GAA4084910.1"/>
    </source>
</evidence>
<feature type="domain" description="DUF4397" evidence="1">
    <location>
        <begin position="38"/>
        <end position="142"/>
    </location>
</feature>
<name>A0ABP7WBP3_9SPHI</name>
<sequence>MNTFTLKTTKKIFPILALTLLAITACNKKNNSQLSGTAYIQVTNASQADSPMDFYVGSTKKNTLPLPYTQSTNYFSVDAGKQQSAAFKTSSTGNTLAGFQITPLPNVYYSIFRFGSNTVSYIDDVSIAAGKARVRFINLNLDLVDNLDFGITGAGAPLTTGLSPALDSKYYSVAPGSSFSVYIAGTNTSMLDIPTSVEAGHVYTVYLSGTLKADLKATVLLQK</sequence>
<dbReference type="EMBL" id="BAABCV010000001">
    <property type="protein sequence ID" value="GAA4084910.1"/>
    <property type="molecule type" value="Genomic_DNA"/>
</dbReference>
<evidence type="ECO:0000313" key="3">
    <source>
        <dbReference type="Proteomes" id="UP001500841"/>
    </source>
</evidence>
<comment type="caution">
    <text evidence="2">The sequence shown here is derived from an EMBL/GenBank/DDBJ whole genome shotgun (WGS) entry which is preliminary data.</text>
</comment>
<dbReference type="Proteomes" id="UP001500841">
    <property type="component" value="Unassembled WGS sequence"/>
</dbReference>
<dbReference type="RefSeq" id="WP_345100468.1">
    <property type="nucleotide sequence ID" value="NZ_BAABCV010000001.1"/>
</dbReference>
<organism evidence="2 3">
    <name type="scientific">Mucilaginibacter panaciglaebae</name>
    <dbReference type="NCBI Taxonomy" id="502331"/>
    <lineage>
        <taxon>Bacteria</taxon>
        <taxon>Pseudomonadati</taxon>
        <taxon>Bacteroidota</taxon>
        <taxon>Sphingobacteriia</taxon>
        <taxon>Sphingobacteriales</taxon>
        <taxon>Sphingobacteriaceae</taxon>
        <taxon>Mucilaginibacter</taxon>
    </lineage>
</organism>
<dbReference type="InterPro" id="IPR025510">
    <property type="entry name" value="DUF4397"/>
</dbReference>
<keyword evidence="3" id="KW-1185">Reference proteome</keyword>
<protein>
    <recommendedName>
        <fullName evidence="1">DUF4397 domain-containing protein</fullName>
    </recommendedName>
</protein>
<proteinExistence type="predicted"/>
<evidence type="ECO:0000259" key="1">
    <source>
        <dbReference type="Pfam" id="PF14344"/>
    </source>
</evidence>
<dbReference type="Pfam" id="PF14344">
    <property type="entry name" value="DUF4397"/>
    <property type="match status" value="1"/>
</dbReference>
<gene>
    <name evidence="2" type="ORF">GCM10022392_02080</name>
</gene>
<reference evidence="3" key="1">
    <citation type="journal article" date="2019" name="Int. J. Syst. Evol. Microbiol.">
        <title>The Global Catalogue of Microorganisms (GCM) 10K type strain sequencing project: providing services to taxonomists for standard genome sequencing and annotation.</title>
        <authorList>
            <consortium name="The Broad Institute Genomics Platform"/>
            <consortium name="The Broad Institute Genome Sequencing Center for Infectious Disease"/>
            <person name="Wu L."/>
            <person name="Ma J."/>
        </authorList>
    </citation>
    <scope>NUCLEOTIDE SEQUENCE [LARGE SCALE GENOMIC DNA]</scope>
    <source>
        <strain evidence="3">JCM 17085</strain>
    </source>
</reference>
<dbReference type="PROSITE" id="PS51257">
    <property type="entry name" value="PROKAR_LIPOPROTEIN"/>
    <property type="match status" value="1"/>
</dbReference>